<evidence type="ECO:0000256" key="1">
    <source>
        <dbReference type="SAM" id="Phobius"/>
    </source>
</evidence>
<dbReference type="AlphaFoldDB" id="A0A0W0ZN57"/>
<organism evidence="3 4">
    <name type="scientific">Legionella steelei</name>
    <dbReference type="NCBI Taxonomy" id="947033"/>
    <lineage>
        <taxon>Bacteria</taxon>
        <taxon>Pseudomonadati</taxon>
        <taxon>Pseudomonadota</taxon>
        <taxon>Gammaproteobacteria</taxon>
        <taxon>Legionellales</taxon>
        <taxon>Legionellaceae</taxon>
        <taxon>Legionella</taxon>
    </lineage>
</organism>
<dbReference type="STRING" id="947033.Lste_0609"/>
<evidence type="ECO:0000259" key="2">
    <source>
        <dbReference type="Pfam" id="PF01569"/>
    </source>
</evidence>
<keyword evidence="1" id="KW-0472">Membrane</keyword>
<feature type="transmembrane region" description="Helical" evidence="1">
    <location>
        <begin position="88"/>
        <end position="108"/>
    </location>
</feature>
<dbReference type="PATRIC" id="fig|947033.5.peg.648"/>
<sequence length="216" mass="25199">MTQFDKLFHFMKKPWVIIVYAIFVILAYYFVDKPLAIYFYHLALGTKVPFLEILTAFGKWIAYIILFLVAGLYFRYIQVNAIYEARSWYLLGCVFLANVVCTILKVTLSRARPDLLFSSNEFGFYWFKLSSNYWSLPSGHTTTVISLAAGLGILFSRYFYALLVMALSVVTSRVLLCFHYLSDVMSAFYISLLVVGFFTEYLKRKNWFNKMDCTVR</sequence>
<feature type="transmembrane region" description="Helical" evidence="1">
    <location>
        <begin position="187"/>
        <end position="202"/>
    </location>
</feature>
<name>A0A0W0ZN57_9GAMM</name>
<feature type="transmembrane region" description="Helical" evidence="1">
    <location>
        <begin position="51"/>
        <end position="76"/>
    </location>
</feature>
<accession>A0A0W0ZN57</accession>
<dbReference type="SUPFAM" id="SSF48317">
    <property type="entry name" value="Acid phosphatase/Vanadium-dependent haloperoxidase"/>
    <property type="match status" value="1"/>
</dbReference>
<dbReference type="Pfam" id="PF01569">
    <property type="entry name" value="PAP2"/>
    <property type="match status" value="1"/>
</dbReference>
<dbReference type="Gene3D" id="1.20.144.10">
    <property type="entry name" value="Phosphatidic acid phosphatase type 2/haloperoxidase"/>
    <property type="match status" value="1"/>
</dbReference>
<dbReference type="RefSeq" id="WP_058509621.1">
    <property type="nucleotide sequence ID" value="NZ_DAIOMV010000002.1"/>
</dbReference>
<evidence type="ECO:0000313" key="3">
    <source>
        <dbReference type="EMBL" id="KTD70458.1"/>
    </source>
</evidence>
<reference evidence="3 4" key="1">
    <citation type="submission" date="2015-11" db="EMBL/GenBank/DDBJ databases">
        <title>Genomic analysis of 38 Legionella species identifies large and diverse effector repertoires.</title>
        <authorList>
            <person name="Burstein D."/>
            <person name="Amaro F."/>
            <person name="Zusman T."/>
            <person name="Lifshitz Z."/>
            <person name="Cohen O."/>
            <person name="Gilbert J.A."/>
            <person name="Pupko T."/>
            <person name="Shuman H.A."/>
            <person name="Segal G."/>
        </authorList>
    </citation>
    <scope>NUCLEOTIDE SEQUENCE [LARGE SCALE GENOMIC DNA]</scope>
    <source>
        <strain evidence="3 4">IMVS3376</strain>
    </source>
</reference>
<keyword evidence="4" id="KW-1185">Reference proteome</keyword>
<dbReference type="OrthoDB" id="5645237at2"/>
<keyword evidence="1" id="KW-0812">Transmembrane</keyword>
<feature type="domain" description="Phosphatidic acid phosphatase type 2/haloperoxidase" evidence="2">
    <location>
        <begin position="88"/>
        <end position="206"/>
    </location>
</feature>
<keyword evidence="1" id="KW-1133">Transmembrane helix</keyword>
<comment type="caution">
    <text evidence="3">The sequence shown here is derived from an EMBL/GenBank/DDBJ whole genome shotgun (WGS) entry which is preliminary data.</text>
</comment>
<proteinExistence type="predicted"/>
<feature type="transmembrane region" description="Helical" evidence="1">
    <location>
        <begin position="133"/>
        <end position="155"/>
    </location>
</feature>
<dbReference type="Proteomes" id="UP000054926">
    <property type="component" value="Unassembled WGS sequence"/>
</dbReference>
<gene>
    <name evidence="3" type="ORF">Lste_0609</name>
</gene>
<evidence type="ECO:0000313" key="4">
    <source>
        <dbReference type="Proteomes" id="UP000054926"/>
    </source>
</evidence>
<protein>
    <submittedName>
        <fullName evidence="3">PAP2 family protein</fullName>
    </submittedName>
</protein>
<dbReference type="EMBL" id="LNYY01000009">
    <property type="protein sequence ID" value="KTD70458.1"/>
    <property type="molecule type" value="Genomic_DNA"/>
</dbReference>
<dbReference type="InterPro" id="IPR000326">
    <property type="entry name" value="PAP2/HPO"/>
</dbReference>
<feature type="transmembrane region" description="Helical" evidence="1">
    <location>
        <begin position="14"/>
        <end position="31"/>
    </location>
</feature>
<dbReference type="InterPro" id="IPR036938">
    <property type="entry name" value="PAP2/HPO_sf"/>
</dbReference>